<gene>
    <name evidence="1" type="ORF">HP552_05370</name>
</gene>
<dbReference type="Proteomes" id="UP000526125">
    <property type="component" value="Unassembled WGS sequence"/>
</dbReference>
<name>A0A7Y6BTI3_9BACL</name>
<organism evidence="1 2">
    <name type="scientific">Paenibacillus xylanilyticus</name>
    <dbReference type="NCBI Taxonomy" id="248903"/>
    <lineage>
        <taxon>Bacteria</taxon>
        <taxon>Bacillati</taxon>
        <taxon>Bacillota</taxon>
        <taxon>Bacilli</taxon>
        <taxon>Bacillales</taxon>
        <taxon>Paenibacillaceae</taxon>
        <taxon>Paenibacillus</taxon>
    </lineage>
</organism>
<accession>A0A7Y6BTI3</accession>
<evidence type="ECO:0000313" key="2">
    <source>
        <dbReference type="Proteomes" id="UP000526125"/>
    </source>
</evidence>
<comment type="caution">
    <text evidence="1">The sequence shown here is derived from an EMBL/GenBank/DDBJ whole genome shotgun (WGS) entry which is preliminary data.</text>
</comment>
<dbReference type="InterPro" id="IPR036614">
    <property type="entry name" value="RusA-like_sf"/>
</dbReference>
<dbReference type="GO" id="GO:0000287">
    <property type="term" value="F:magnesium ion binding"/>
    <property type="evidence" value="ECO:0007669"/>
    <property type="project" value="InterPro"/>
</dbReference>
<sequence>MKILHGNVPANSGELKIIPSLDQCESILHFSFPGVLPHYQVEHREKREIRQHIRNSKAFYSDATLALVERLPFRIKYDHALIYIIQFFPDFVIRDFDNRERKYVLDALRYASVIGDDNWRNISVCESGEYDSGNPHTEIFISSHQKAVEMFTYVHQFCISPG</sequence>
<dbReference type="SUPFAM" id="SSF103084">
    <property type="entry name" value="Holliday junction resolvase RusA"/>
    <property type="match status" value="1"/>
</dbReference>
<protein>
    <submittedName>
        <fullName evidence="1">Uncharacterized protein</fullName>
    </submittedName>
</protein>
<keyword evidence="2" id="KW-1185">Reference proteome</keyword>
<dbReference type="RefSeq" id="WP_024634175.1">
    <property type="nucleotide sequence ID" value="NZ_JABMCB010000154.1"/>
</dbReference>
<reference evidence="1 2" key="1">
    <citation type="submission" date="2020-05" db="EMBL/GenBank/DDBJ databases">
        <title>Genome Sequencing of Type Strains.</title>
        <authorList>
            <person name="Lemaire J.F."/>
            <person name="Inderbitzin P."/>
            <person name="Gregorio O.A."/>
            <person name="Collins S.B."/>
            <person name="Wespe N."/>
            <person name="Knight-Connoni V."/>
        </authorList>
    </citation>
    <scope>NUCLEOTIDE SEQUENCE [LARGE SCALE GENOMIC DNA]</scope>
    <source>
        <strain evidence="1 2">LMG 21957</strain>
    </source>
</reference>
<dbReference type="EMBL" id="JABMCB010000154">
    <property type="protein sequence ID" value="NUU74670.1"/>
    <property type="molecule type" value="Genomic_DNA"/>
</dbReference>
<dbReference type="Gene3D" id="3.30.1330.70">
    <property type="entry name" value="Holliday junction resolvase RusA"/>
    <property type="match status" value="1"/>
</dbReference>
<dbReference type="GO" id="GO:0006310">
    <property type="term" value="P:DNA recombination"/>
    <property type="evidence" value="ECO:0007669"/>
    <property type="project" value="InterPro"/>
</dbReference>
<evidence type="ECO:0000313" key="1">
    <source>
        <dbReference type="EMBL" id="NUU74670.1"/>
    </source>
</evidence>
<dbReference type="AlphaFoldDB" id="A0A7Y6BTI3"/>
<proteinExistence type="predicted"/>
<dbReference type="GO" id="GO:0006281">
    <property type="term" value="P:DNA repair"/>
    <property type="evidence" value="ECO:0007669"/>
    <property type="project" value="InterPro"/>
</dbReference>